<evidence type="ECO:0000259" key="2">
    <source>
        <dbReference type="Pfam" id="PF11738"/>
    </source>
</evidence>
<proteinExistence type="predicted"/>
<sequence length="271" mass="28374">MFRIACLSCLLLLALPACQRDAAPASTTPAASADAAATPAVAAPPLQDVVERDPSYLIGISYPPVAKRYPGLAAALKAYADAARGELMQAVAGLGSQKPTAPYDLSLAFSELVVTPQLVAIAADGSSYTGGAHGNPLLARFVWLPQQDRQLTATELIPDPQAWRDIAGYVREQLLSALSQRVDADAPPPAERAQIVKNASQMIDEGTTPDPANFAQFEPVLGAGGKIVGLRFVFPPYQVGPYADGVQTVEVPAAVLLPKVAARYRGLFEGG</sequence>
<feature type="domain" description="DUF3298" evidence="2">
    <location>
        <begin position="228"/>
        <end position="252"/>
    </location>
</feature>
<feature type="chain" id="PRO_5045915837" evidence="1">
    <location>
        <begin position="23"/>
        <end position="271"/>
    </location>
</feature>
<dbReference type="Pfam" id="PF11738">
    <property type="entry name" value="DUF3298"/>
    <property type="match status" value="1"/>
</dbReference>
<protein>
    <submittedName>
        <fullName evidence="3">DUF3298 and DUF4163 domain-containing protein</fullName>
    </submittedName>
</protein>
<accession>A0ABT0A0W4</accession>
<name>A0ABT0A0W4_9GAMM</name>
<dbReference type="Gene3D" id="3.90.640.20">
    <property type="entry name" value="Heat-shock cognate protein, ATPase"/>
    <property type="match status" value="1"/>
</dbReference>
<evidence type="ECO:0000256" key="1">
    <source>
        <dbReference type="SAM" id="SignalP"/>
    </source>
</evidence>
<dbReference type="InterPro" id="IPR021729">
    <property type="entry name" value="DUF3298"/>
</dbReference>
<dbReference type="Gene3D" id="3.30.565.40">
    <property type="entry name" value="Fervidobacterium nodosum Rt17-B1 like"/>
    <property type="match status" value="1"/>
</dbReference>
<reference evidence="3 4" key="1">
    <citation type="submission" date="2022-03" db="EMBL/GenBank/DDBJ databases">
        <title>Luteimonas soily sp. nov., a novel bacterium isolated from the soil.</title>
        <authorList>
            <person name="Zhang X."/>
        </authorList>
    </citation>
    <scope>NUCLEOTIDE SEQUENCE [LARGE SCALE GENOMIC DNA]</scope>
    <source>
        <strain evidence="3 4">50</strain>
    </source>
</reference>
<gene>
    <name evidence="3" type="ORF">MQC88_01285</name>
</gene>
<keyword evidence="4" id="KW-1185">Reference proteome</keyword>
<dbReference type="RefSeq" id="WP_243318498.1">
    <property type="nucleotide sequence ID" value="NZ_JALGCL010000001.1"/>
</dbReference>
<dbReference type="EMBL" id="JALGCL010000001">
    <property type="protein sequence ID" value="MCJ0824605.1"/>
    <property type="molecule type" value="Genomic_DNA"/>
</dbReference>
<organism evidence="3 4">
    <name type="scientific">Cognatiluteimonas sedimenti</name>
    <dbReference type="NCBI Taxonomy" id="2927791"/>
    <lineage>
        <taxon>Bacteria</taxon>
        <taxon>Pseudomonadati</taxon>
        <taxon>Pseudomonadota</taxon>
        <taxon>Gammaproteobacteria</taxon>
        <taxon>Lysobacterales</taxon>
        <taxon>Lysobacteraceae</taxon>
        <taxon>Cognatiluteimonas</taxon>
    </lineage>
</organism>
<dbReference type="InterPro" id="IPR037126">
    <property type="entry name" value="PdaC/RsiV-like_sf"/>
</dbReference>
<comment type="caution">
    <text evidence="3">The sequence shown here is derived from an EMBL/GenBank/DDBJ whole genome shotgun (WGS) entry which is preliminary data.</text>
</comment>
<evidence type="ECO:0000313" key="3">
    <source>
        <dbReference type="EMBL" id="MCJ0824605.1"/>
    </source>
</evidence>
<dbReference type="Proteomes" id="UP001165423">
    <property type="component" value="Unassembled WGS sequence"/>
</dbReference>
<keyword evidence="1" id="KW-0732">Signal</keyword>
<feature type="signal peptide" evidence="1">
    <location>
        <begin position="1"/>
        <end position="22"/>
    </location>
</feature>
<evidence type="ECO:0000313" key="4">
    <source>
        <dbReference type="Proteomes" id="UP001165423"/>
    </source>
</evidence>